<protein>
    <submittedName>
        <fullName evidence="3">Uncharacterized protein</fullName>
    </submittedName>
</protein>
<evidence type="ECO:0000256" key="1">
    <source>
        <dbReference type="SAM" id="MobiDB-lite"/>
    </source>
</evidence>
<feature type="transmembrane region" description="Helical" evidence="2">
    <location>
        <begin position="162"/>
        <end position="186"/>
    </location>
</feature>
<dbReference type="AlphaFoldDB" id="A0A409YR44"/>
<name>A0A409YR44_9AGAR</name>
<keyword evidence="2" id="KW-1133">Transmembrane helix</keyword>
<dbReference type="EMBL" id="NHTK01000807">
    <property type="protein sequence ID" value="PPR05459.1"/>
    <property type="molecule type" value="Genomic_DNA"/>
</dbReference>
<feature type="transmembrane region" description="Helical" evidence="2">
    <location>
        <begin position="224"/>
        <end position="246"/>
    </location>
</feature>
<dbReference type="Proteomes" id="UP000284842">
    <property type="component" value="Unassembled WGS sequence"/>
</dbReference>
<reference evidence="3 4" key="1">
    <citation type="journal article" date="2018" name="Evol. Lett.">
        <title>Horizontal gene cluster transfer increased hallucinogenic mushroom diversity.</title>
        <authorList>
            <person name="Reynolds H.T."/>
            <person name="Vijayakumar V."/>
            <person name="Gluck-Thaler E."/>
            <person name="Korotkin H.B."/>
            <person name="Matheny P.B."/>
            <person name="Slot J.C."/>
        </authorList>
    </citation>
    <scope>NUCLEOTIDE SEQUENCE [LARGE SCALE GENOMIC DNA]</scope>
    <source>
        <strain evidence="3 4">2629</strain>
    </source>
</reference>
<keyword evidence="2" id="KW-0812">Transmembrane</keyword>
<sequence length="413" mass="45121">MIIIHDAERASVNTLVHPSDPPRYLENSGSRLTIPAFLPTFTFLSFAGSIAIFAFAVIWRSGPFRIQSIVATVTFSISLPLYLGAVIVLCTKKRLRWMPRKMFLIGFILILQALWVFFAIQAGMALALIWNRLVVCFGPVEMRYSPSDKQLKYPPTGCKRELAPQVAIAASIILAIIVVVVLGFVVKIVAKWDLGALINADANARGEESLSSISQSKTTSALRFVAPLAHASLGIAIQPLVVAVFQLSYSNLMVIAIATITACGLTILVHIAIILHQHQHQQHPSSTSTSSEQKSLKIPSFLFLTAALWLCTFGLGLERLTNSGFWQAMCGLADASNPTFSRCVGLVTTRLIACVFWAAIEICVLGVMVVMYVRHHSRTWGDEETSMVVPSITESEPSTPRLGQPVMKSPMLA</sequence>
<proteinExistence type="predicted"/>
<feature type="transmembrane region" description="Helical" evidence="2">
    <location>
        <begin position="350"/>
        <end position="373"/>
    </location>
</feature>
<evidence type="ECO:0000256" key="2">
    <source>
        <dbReference type="SAM" id="Phobius"/>
    </source>
</evidence>
<keyword evidence="4" id="KW-1185">Reference proteome</keyword>
<feature type="transmembrane region" description="Helical" evidence="2">
    <location>
        <begin position="296"/>
        <end position="317"/>
    </location>
</feature>
<feature type="transmembrane region" description="Helical" evidence="2">
    <location>
        <begin position="252"/>
        <end position="275"/>
    </location>
</feature>
<dbReference type="InParanoid" id="A0A409YR44"/>
<organism evidence="3 4">
    <name type="scientific">Panaeolus cyanescens</name>
    <dbReference type="NCBI Taxonomy" id="181874"/>
    <lineage>
        <taxon>Eukaryota</taxon>
        <taxon>Fungi</taxon>
        <taxon>Dikarya</taxon>
        <taxon>Basidiomycota</taxon>
        <taxon>Agaricomycotina</taxon>
        <taxon>Agaricomycetes</taxon>
        <taxon>Agaricomycetidae</taxon>
        <taxon>Agaricales</taxon>
        <taxon>Agaricineae</taxon>
        <taxon>Galeropsidaceae</taxon>
        <taxon>Panaeolus</taxon>
    </lineage>
</organism>
<accession>A0A409YR44</accession>
<evidence type="ECO:0000313" key="3">
    <source>
        <dbReference type="EMBL" id="PPR05459.1"/>
    </source>
</evidence>
<feature type="transmembrane region" description="Helical" evidence="2">
    <location>
        <begin position="36"/>
        <end position="59"/>
    </location>
</feature>
<feature type="transmembrane region" description="Helical" evidence="2">
    <location>
        <begin position="65"/>
        <end position="90"/>
    </location>
</feature>
<evidence type="ECO:0000313" key="4">
    <source>
        <dbReference type="Proteomes" id="UP000284842"/>
    </source>
</evidence>
<feature type="region of interest" description="Disordered" evidence="1">
    <location>
        <begin position="392"/>
        <end position="413"/>
    </location>
</feature>
<feature type="transmembrane region" description="Helical" evidence="2">
    <location>
        <begin position="102"/>
        <end position="130"/>
    </location>
</feature>
<gene>
    <name evidence="3" type="ORF">CVT24_008229</name>
</gene>
<dbReference type="OrthoDB" id="3131570at2759"/>
<comment type="caution">
    <text evidence="3">The sequence shown here is derived from an EMBL/GenBank/DDBJ whole genome shotgun (WGS) entry which is preliminary data.</text>
</comment>
<keyword evidence="2" id="KW-0472">Membrane</keyword>